<dbReference type="AlphaFoldDB" id="A0A518K6S9"/>
<organism evidence="2 3">
    <name type="scientific">Botrimarina mediterranea</name>
    <dbReference type="NCBI Taxonomy" id="2528022"/>
    <lineage>
        <taxon>Bacteria</taxon>
        <taxon>Pseudomonadati</taxon>
        <taxon>Planctomycetota</taxon>
        <taxon>Planctomycetia</taxon>
        <taxon>Pirellulales</taxon>
        <taxon>Lacipirellulaceae</taxon>
        <taxon>Botrimarina</taxon>
    </lineage>
</organism>
<dbReference type="PANTHER" id="PTHR34107:SF4">
    <property type="entry name" value="SLL1222 PROTEIN"/>
    <property type="match status" value="1"/>
</dbReference>
<feature type="domain" description="Putative restriction endonuclease" evidence="1">
    <location>
        <begin position="40"/>
        <end position="196"/>
    </location>
</feature>
<dbReference type="SUPFAM" id="SSF52980">
    <property type="entry name" value="Restriction endonuclease-like"/>
    <property type="match status" value="1"/>
</dbReference>
<dbReference type="Gene3D" id="3.90.1570.10">
    <property type="entry name" value="tt1808, chain A"/>
    <property type="match status" value="1"/>
</dbReference>
<accession>A0A518K6S9</accession>
<dbReference type="RefSeq" id="WP_145110606.1">
    <property type="nucleotide sequence ID" value="NZ_CP036349.1"/>
</dbReference>
<evidence type="ECO:0000313" key="3">
    <source>
        <dbReference type="Proteomes" id="UP000316426"/>
    </source>
</evidence>
<dbReference type="Proteomes" id="UP000316426">
    <property type="component" value="Chromosome"/>
</dbReference>
<dbReference type="CDD" id="cd06260">
    <property type="entry name" value="DUF820-like"/>
    <property type="match status" value="1"/>
</dbReference>
<dbReference type="InterPro" id="IPR012296">
    <property type="entry name" value="Nuclease_put_TT1808"/>
</dbReference>
<dbReference type="Pfam" id="PF05685">
    <property type="entry name" value="Uma2"/>
    <property type="match status" value="1"/>
</dbReference>
<dbReference type="EMBL" id="CP036349">
    <property type="protein sequence ID" value="QDV73503.1"/>
    <property type="molecule type" value="Genomic_DNA"/>
</dbReference>
<dbReference type="InterPro" id="IPR008538">
    <property type="entry name" value="Uma2"/>
</dbReference>
<name>A0A518K6S9_9BACT</name>
<protein>
    <recommendedName>
        <fullName evidence="1">Putative restriction endonuclease domain-containing protein</fullName>
    </recommendedName>
</protein>
<dbReference type="InterPro" id="IPR011335">
    <property type="entry name" value="Restrct_endonuc-II-like"/>
</dbReference>
<keyword evidence="3" id="KW-1185">Reference proteome</keyword>
<proteinExistence type="predicted"/>
<reference evidence="2 3" key="1">
    <citation type="submission" date="2019-02" db="EMBL/GenBank/DDBJ databases">
        <title>Deep-cultivation of Planctomycetes and their phenomic and genomic characterization uncovers novel biology.</title>
        <authorList>
            <person name="Wiegand S."/>
            <person name="Jogler M."/>
            <person name="Boedeker C."/>
            <person name="Pinto D."/>
            <person name="Vollmers J."/>
            <person name="Rivas-Marin E."/>
            <person name="Kohn T."/>
            <person name="Peeters S.H."/>
            <person name="Heuer A."/>
            <person name="Rast P."/>
            <person name="Oberbeckmann S."/>
            <person name="Bunk B."/>
            <person name="Jeske O."/>
            <person name="Meyerdierks A."/>
            <person name="Storesund J.E."/>
            <person name="Kallscheuer N."/>
            <person name="Luecker S."/>
            <person name="Lage O.M."/>
            <person name="Pohl T."/>
            <person name="Merkel B.J."/>
            <person name="Hornburger P."/>
            <person name="Mueller R.-W."/>
            <person name="Bruemmer F."/>
            <person name="Labrenz M."/>
            <person name="Spormann A.M."/>
            <person name="Op den Camp H."/>
            <person name="Overmann J."/>
            <person name="Amann R."/>
            <person name="Jetten M.S.M."/>
            <person name="Mascher T."/>
            <person name="Medema M.H."/>
            <person name="Devos D.P."/>
            <person name="Kaster A.-K."/>
            <person name="Ovreas L."/>
            <person name="Rohde M."/>
            <person name="Galperin M.Y."/>
            <person name="Jogler C."/>
        </authorList>
    </citation>
    <scope>NUCLEOTIDE SEQUENCE [LARGE SCALE GENOMIC DNA]</scope>
    <source>
        <strain evidence="2 3">Spa11</strain>
    </source>
</reference>
<evidence type="ECO:0000313" key="2">
    <source>
        <dbReference type="EMBL" id="QDV73503.1"/>
    </source>
</evidence>
<dbReference type="KEGG" id="bmei:Spa11_17000"/>
<sequence>MDLVSNTAATVFVPVTCYTGDTETGVKVPATAHTHDGFRAWAVSDDFPQGVRATFIAGEILVDMSPEYFESHNFLKTEISAVIYGIVRQEKLGRFFSDGALITNEAAALSCEPDATFVSHESFRSGRCRLTEGVSRPNDSKELVGSPDWVVEIVSKSSVRKDKQLLRKAYFDAGVQEYWLIDALSDQVDFELLTRDNAGFVAIEPQDGWLTSTVFSRAFRLTQRRDAAGYVEWSLEVK</sequence>
<dbReference type="PANTHER" id="PTHR34107">
    <property type="entry name" value="SLL0198 PROTEIN-RELATED"/>
    <property type="match status" value="1"/>
</dbReference>
<evidence type="ECO:0000259" key="1">
    <source>
        <dbReference type="Pfam" id="PF05685"/>
    </source>
</evidence>
<gene>
    <name evidence="2" type="ORF">Spa11_17000</name>
</gene>